<dbReference type="EMBL" id="JRHA01000001">
    <property type="protein sequence ID" value="PQK08586.1"/>
    <property type="molecule type" value="Genomic_DNA"/>
</dbReference>
<evidence type="ECO:0000259" key="1">
    <source>
        <dbReference type="PROSITE" id="PS51831"/>
    </source>
</evidence>
<dbReference type="PANTHER" id="PTHR33594:SF1">
    <property type="entry name" value="HD_PDEASE DOMAIN-CONTAINING PROTEIN"/>
    <property type="match status" value="1"/>
</dbReference>
<accession>A0A2S7XXI7</accession>
<comment type="caution">
    <text evidence="2">The sequence shown here is derived from an EMBL/GenBank/DDBJ whole genome shotgun (WGS) entry which is preliminary data.</text>
</comment>
<dbReference type="PROSITE" id="PS51831">
    <property type="entry name" value="HD"/>
    <property type="match status" value="1"/>
</dbReference>
<evidence type="ECO:0000313" key="3">
    <source>
        <dbReference type="Proteomes" id="UP000237441"/>
    </source>
</evidence>
<dbReference type="Pfam" id="PF01966">
    <property type="entry name" value="HD"/>
    <property type="match status" value="1"/>
</dbReference>
<dbReference type="PANTHER" id="PTHR33594">
    <property type="entry name" value="SUPERFAMILY HYDROLASE, PUTATIVE (AFU_ORTHOLOGUE AFUA_1G03035)-RELATED"/>
    <property type="match status" value="1"/>
</dbReference>
<sequence>MEALAKIILAARAACGVEQVPTDKVLESVAISVQNHMASFDASHNFNHVIRVVALANSIMVAERNSEPTIDPAIVLLAALLHDVTDKKYTQDADGDSKLTQILEKAGVHGPLATAIVTVVNNVSYSTEMRHPNRISSVLSMHPELGIVQDADRLDAIGAIGIGRAFTYGGAQMPLSDMQLSRNHMTEKLEKLESMMKTGTGRNLAGQRMQRIHMFTEWWDDESRILYGDATDGGSLCYPIYTW</sequence>
<protein>
    <recommendedName>
        <fullName evidence="1">HD domain-containing protein</fullName>
    </recommendedName>
</protein>
<dbReference type="OrthoDB" id="16547at2759"/>
<feature type="domain" description="HD" evidence="1">
    <location>
        <begin position="45"/>
        <end position="157"/>
    </location>
</feature>
<dbReference type="AlphaFoldDB" id="A0A2S7XXI7"/>
<reference evidence="2 3" key="1">
    <citation type="submission" date="2016-07" db="EMBL/GenBank/DDBJ databases">
        <title>Comparative genomics of the entomopathogenic fungus Beauveria bassiana.</title>
        <authorList>
            <person name="Valero Jimenez C.A."/>
            <person name="Zwaan B.J."/>
            <person name="Van Kan J.A."/>
            <person name="Takken W."/>
            <person name="Debets A.J."/>
            <person name="Schoustra S.E."/>
            <person name="Koenraadt C.J."/>
        </authorList>
    </citation>
    <scope>NUCLEOTIDE SEQUENCE [LARGE SCALE GENOMIC DNA]</scope>
    <source>
        <strain evidence="2 3">ARSEF 8028</strain>
    </source>
</reference>
<organism evidence="2 3">
    <name type="scientific">Beauveria bassiana</name>
    <name type="common">White muscardine disease fungus</name>
    <name type="synonym">Tritirachium shiotae</name>
    <dbReference type="NCBI Taxonomy" id="176275"/>
    <lineage>
        <taxon>Eukaryota</taxon>
        <taxon>Fungi</taxon>
        <taxon>Dikarya</taxon>
        <taxon>Ascomycota</taxon>
        <taxon>Pezizomycotina</taxon>
        <taxon>Sordariomycetes</taxon>
        <taxon>Hypocreomycetidae</taxon>
        <taxon>Hypocreales</taxon>
        <taxon>Cordycipitaceae</taxon>
        <taxon>Beauveria</taxon>
    </lineage>
</organism>
<dbReference type="SMART" id="SM00471">
    <property type="entry name" value="HDc"/>
    <property type="match status" value="1"/>
</dbReference>
<dbReference type="Gene3D" id="1.10.3210.50">
    <property type="match status" value="1"/>
</dbReference>
<dbReference type="InterPro" id="IPR003607">
    <property type="entry name" value="HD/PDEase_dom"/>
</dbReference>
<evidence type="ECO:0000313" key="2">
    <source>
        <dbReference type="EMBL" id="PQK08586.1"/>
    </source>
</evidence>
<dbReference type="InterPro" id="IPR006674">
    <property type="entry name" value="HD_domain"/>
</dbReference>
<proteinExistence type="predicted"/>
<gene>
    <name evidence="2" type="ORF">BB8028_0001g06600</name>
</gene>
<dbReference type="CDD" id="cd00077">
    <property type="entry name" value="HDc"/>
    <property type="match status" value="1"/>
</dbReference>
<dbReference type="SUPFAM" id="SSF109604">
    <property type="entry name" value="HD-domain/PDEase-like"/>
    <property type="match status" value="1"/>
</dbReference>
<dbReference type="Proteomes" id="UP000237441">
    <property type="component" value="Unassembled WGS sequence"/>
</dbReference>
<name>A0A2S7XXI7_BEABA</name>